<dbReference type="InterPro" id="IPR036390">
    <property type="entry name" value="WH_DNA-bd_sf"/>
</dbReference>
<feature type="domain" description="Cyclic nucleotide-binding" evidence="4">
    <location>
        <begin position="13"/>
        <end position="133"/>
    </location>
</feature>
<keyword evidence="3" id="KW-0804">Transcription</keyword>
<dbReference type="Gene3D" id="1.10.10.10">
    <property type="entry name" value="Winged helix-like DNA-binding domain superfamily/Winged helix DNA-binding domain"/>
    <property type="match status" value="1"/>
</dbReference>
<protein>
    <submittedName>
        <fullName evidence="6">Crp/Fnr family transcriptional regulator</fullName>
    </submittedName>
</protein>
<gene>
    <name evidence="6" type="ORF">EKO24_015410</name>
</gene>
<sequence>MSVDPLILKQFDLFKPIPDTIIRPLSQYAQLVEVPRRKVVMEKNQHAHSLGLLLDGRLQGVDMTLDGREAGLYFVEPYDFFGELAVVDQLPTHEFVISLAPSRFVTVPAKIILQLINEVPQVAAIINARLARRLRETLAQRTLLTMPSPLQRVCAQLIQLTIRNPSGEQVITFAPTHQEIAIMINVTRETVTRVFQKLQTNGVIARNGNALEIKDINYLNHIASGEQEE</sequence>
<dbReference type="PROSITE" id="PS50042">
    <property type="entry name" value="CNMP_BINDING_3"/>
    <property type="match status" value="1"/>
</dbReference>
<organism evidence="6 7">
    <name type="scientific">Candidatus Methylobacter oryzae</name>
    <dbReference type="NCBI Taxonomy" id="2497749"/>
    <lineage>
        <taxon>Bacteria</taxon>
        <taxon>Pseudomonadati</taxon>
        <taxon>Pseudomonadota</taxon>
        <taxon>Gammaproteobacteria</taxon>
        <taxon>Methylococcales</taxon>
        <taxon>Methylococcaceae</taxon>
        <taxon>Methylobacter</taxon>
    </lineage>
</organism>
<keyword evidence="2" id="KW-0238">DNA-binding</keyword>
<reference evidence="6 7" key="1">
    <citation type="journal article" date="2019" name="Antonie Van Leeuwenhoek">
        <title>Description of 'Ca. Methylobacter oryzae' KRF1, a novel species from the environmentally important Methylobacter clade 2.</title>
        <authorList>
            <person name="Khatri K."/>
            <person name="Mohite J.A."/>
            <person name="Pandit P.S."/>
            <person name="Bahulikar R."/>
            <person name="Rahalkar M.C."/>
        </authorList>
    </citation>
    <scope>NUCLEOTIDE SEQUENCE [LARGE SCALE GENOMIC DNA]</scope>
    <source>
        <strain evidence="6 7">KRF1</strain>
    </source>
</reference>
<dbReference type="InterPro" id="IPR050397">
    <property type="entry name" value="Env_Response_Regulators"/>
</dbReference>
<evidence type="ECO:0000313" key="7">
    <source>
        <dbReference type="Proteomes" id="UP000733744"/>
    </source>
</evidence>
<proteinExistence type="predicted"/>
<name>A0ABY3C8R9_9GAMM</name>
<dbReference type="PROSITE" id="PS51063">
    <property type="entry name" value="HTH_CRP_2"/>
    <property type="match status" value="1"/>
</dbReference>
<dbReference type="PANTHER" id="PTHR24567:SF26">
    <property type="entry name" value="REGULATORY PROTEIN YEIL"/>
    <property type="match status" value="1"/>
</dbReference>
<dbReference type="SMART" id="SM00419">
    <property type="entry name" value="HTH_CRP"/>
    <property type="match status" value="1"/>
</dbReference>
<accession>A0ABY3C8R9</accession>
<dbReference type="InterPro" id="IPR012318">
    <property type="entry name" value="HTH_CRP"/>
</dbReference>
<dbReference type="EMBL" id="RYFG02000108">
    <property type="protein sequence ID" value="TRW92213.1"/>
    <property type="molecule type" value="Genomic_DNA"/>
</dbReference>
<dbReference type="Pfam" id="PF00027">
    <property type="entry name" value="cNMP_binding"/>
    <property type="match status" value="1"/>
</dbReference>
<dbReference type="SUPFAM" id="SSF51206">
    <property type="entry name" value="cAMP-binding domain-like"/>
    <property type="match status" value="1"/>
</dbReference>
<dbReference type="CDD" id="cd00038">
    <property type="entry name" value="CAP_ED"/>
    <property type="match status" value="1"/>
</dbReference>
<dbReference type="InterPro" id="IPR036388">
    <property type="entry name" value="WH-like_DNA-bd_sf"/>
</dbReference>
<comment type="caution">
    <text evidence="6">The sequence shown here is derived from an EMBL/GenBank/DDBJ whole genome shotgun (WGS) entry which is preliminary data.</text>
</comment>
<evidence type="ECO:0000256" key="3">
    <source>
        <dbReference type="ARBA" id="ARBA00023163"/>
    </source>
</evidence>
<keyword evidence="1" id="KW-0805">Transcription regulation</keyword>
<dbReference type="Pfam" id="PF13545">
    <property type="entry name" value="HTH_Crp_2"/>
    <property type="match status" value="1"/>
</dbReference>
<evidence type="ECO:0000259" key="5">
    <source>
        <dbReference type="PROSITE" id="PS51063"/>
    </source>
</evidence>
<dbReference type="InterPro" id="IPR000595">
    <property type="entry name" value="cNMP-bd_dom"/>
</dbReference>
<evidence type="ECO:0000259" key="4">
    <source>
        <dbReference type="PROSITE" id="PS50042"/>
    </source>
</evidence>
<dbReference type="Gene3D" id="2.60.120.10">
    <property type="entry name" value="Jelly Rolls"/>
    <property type="match status" value="1"/>
</dbReference>
<evidence type="ECO:0000256" key="1">
    <source>
        <dbReference type="ARBA" id="ARBA00023015"/>
    </source>
</evidence>
<dbReference type="PANTHER" id="PTHR24567">
    <property type="entry name" value="CRP FAMILY TRANSCRIPTIONAL REGULATORY PROTEIN"/>
    <property type="match status" value="1"/>
</dbReference>
<dbReference type="InterPro" id="IPR014710">
    <property type="entry name" value="RmlC-like_jellyroll"/>
</dbReference>
<evidence type="ECO:0000256" key="2">
    <source>
        <dbReference type="ARBA" id="ARBA00023125"/>
    </source>
</evidence>
<dbReference type="InterPro" id="IPR018490">
    <property type="entry name" value="cNMP-bd_dom_sf"/>
</dbReference>
<evidence type="ECO:0000313" key="6">
    <source>
        <dbReference type="EMBL" id="TRW92213.1"/>
    </source>
</evidence>
<feature type="domain" description="HTH crp-type" evidence="5">
    <location>
        <begin position="147"/>
        <end position="217"/>
    </location>
</feature>
<dbReference type="Proteomes" id="UP000733744">
    <property type="component" value="Unassembled WGS sequence"/>
</dbReference>
<dbReference type="SMART" id="SM00100">
    <property type="entry name" value="cNMP"/>
    <property type="match status" value="1"/>
</dbReference>
<dbReference type="SUPFAM" id="SSF46785">
    <property type="entry name" value="Winged helix' DNA-binding domain"/>
    <property type="match status" value="1"/>
</dbReference>
<keyword evidence="7" id="KW-1185">Reference proteome</keyword>
<dbReference type="RefSeq" id="WP_127028277.1">
    <property type="nucleotide sequence ID" value="NZ_RYFG02000108.1"/>
</dbReference>